<evidence type="ECO:0000313" key="1">
    <source>
        <dbReference type="EMBL" id="MBX67090.1"/>
    </source>
</evidence>
<protein>
    <submittedName>
        <fullName evidence="1">Uncharacterized protein</fullName>
    </submittedName>
</protein>
<reference evidence="1" key="1">
    <citation type="submission" date="2018-02" db="EMBL/GenBank/DDBJ databases">
        <title>Rhizophora mucronata_Transcriptome.</title>
        <authorList>
            <person name="Meera S.P."/>
            <person name="Sreeshan A."/>
            <person name="Augustine A."/>
        </authorList>
    </citation>
    <scope>NUCLEOTIDE SEQUENCE</scope>
    <source>
        <tissue evidence="1">Leaf</tissue>
    </source>
</reference>
<accession>A0A2P2QJC0</accession>
<dbReference type="AlphaFoldDB" id="A0A2P2QJC0"/>
<organism evidence="1">
    <name type="scientific">Rhizophora mucronata</name>
    <name type="common">Asiatic mangrove</name>
    <dbReference type="NCBI Taxonomy" id="61149"/>
    <lineage>
        <taxon>Eukaryota</taxon>
        <taxon>Viridiplantae</taxon>
        <taxon>Streptophyta</taxon>
        <taxon>Embryophyta</taxon>
        <taxon>Tracheophyta</taxon>
        <taxon>Spermatophyta</taxon>
        <taxon>Magnoliopsida</taxon>
        <taxon>eudicotyledons</taxon>
        <taxon>Gunneridae</taxon>
        <taxon>Pentapetalae</taxon>
        <taxon>rosids</taxon>
        <taxon>fabids</taxon>
        <taxon>Malpighiales</taxon>
        <taxon>Rhizophoraceae</taxon>
        <taxon>Rhizophora</taxon>
    </lineage>
</organism>
<proteinExistence type="predicted"/>
<name>A0A2P2QJC0_RHIMU</name>
<sequence>MRNSVCLGFLKIKLQCSYALCKVFPLFYCFYKHQASTSTMDNSPIMVQE</sequence>
<dbReference type="EMBL" id="GGEC01086606">
    <property type="protein sequence ID" value="MBX67090.1"/>
    <property type="molecule type" value="Transcribed_RNA"/>
</dbReference>